<dbReference type="PROSITE" id="PS01358">
    <property type="entry name" value="ZF_RANBP2_1"/>
    <property type="match status" value="1"/>
</dbReference>
<keyword evidence="3" id="KW-0862">Zinc</keyword>
<dbReference type="InterPro" id="IPR036443">
    <property type="entry name" value="Znf_RanBP2_sf"/>
</dbReference>
<comment type="caution">
    <text evidence="5">The sequence shown here is derived from an EMBL/GenBank/DDBJ whole genome shotgun (WGS) entry which is preliminary data.</text>
</comment>
<protein>
    <recommendedName>
        <fullName evidence="4">RanBP2-type domain-containing protein</fullName>
    </recommendedName>
</protein>
<evidence type="ECO:0000259" key="4">
    <source>
        <dbReference type="PROSITE" id="PS50199"/>
    </source>
</evidence>
<reference evidence="5" key="1">
    <citation type="journal article" date="2015" name="Nature">
        <title>Complex archaea that bridge the gap between prokaryotes and eukaryotes.</title>
        <authorList>
            <person name="Spang A."/>
            <person name="Saw J.H."/>
            <person name="Jorgensen S.L."/>
            <person name="Zaremba-Niedzwiedzka K."/>
            <person name="Martijn J."/>
            <person name="Lind A.E."/>
            <person name="van Eijk R."/>
            <person name="Schleper C."/>
            <person name="Guy L."/>
            <person name="Ettema T.J."/>
        </authorList>
    </citation>
    <scope>NUCLEOTIDE SEQUENCE</scope>
</reference>
<gene>
    <name evidence="5" type="ORF">LCGC14_2141300</name>
</gene>
<organism evidence="5">
    <name type="scientific">marine sediment metagenome</name>
    <dbReference type="NCBI Taxonomy" id="412755"/>
    <lineage>
        <taxon>unclassified sequences</taxon>
        <taxon>metagenomes</taxon>
        <taxon>ecological metagenomes</taxon>
    </lineage>
</organism>
<dbReference type="PROSITE" id="PS50199">
    <property type="entry name" value="ZF_RANBP2_2"/>
    <property type="match status" value="1"/>
</dbReference>
<accession>A0A0F9GBI6</accession>
<dbReference type="InterPro" id="IPR001876">
    <property type="entry name" value="Znf_RanBP2"/>
</dbReference>
<keyword evidence="2" id="KW-0863">Zinc-finger</keyword>
<evidence type="ECO:0000313" key="5">
    <source>
        <dbReference type="EMBL" id="KKL66805.1"/>
    </source>
</evidence>
<feature type="domain" description="RanBP2-type" evidence="4">
    <location>
        <begin position="7"/>
        <end position="35"/>
    </location>
</feature>
<evidence type="ECO:0000256" key="3">
    <source>
        <dbReference type="ARBA" id="ARBA00022833"/>
    </source>
</evidence>
<dbReference type="SUPFAM" id="SSF90209">
    <property type="entry name" value="Ran binding protein zinc finger-like"/>
    <property type="match status" value="1"/>
</dbReference>
<dbReference type="AlphaFoldDB" id="A0A0F9GBI6"/>
<name>A0A0F9GBI6_9ZZZZ</name>
<dbReference type="GO" id="GO:0008270">
    <property type="term" value="F:zinc ion binding"/>
    <property type="evidence" value="ECO:0007669"/>
    <property type="project" value="UniProtKB-KW"/>
</dbReference>
<evidence type="ECO:0000256" key="1">
    <source>
        <dbReference type="ARBA" id="ARBA00022723"/>
    </source>
</evidence>
<dbReference type="Gene3D" id="4.10.1060.10">
    <property type="entry name" value="Zinc finger, RanBP2-type"/>
    <property type="match status" value="1"/>
</dbReference>
<dbReference type="EMBL" id="LAZR01027087">
    <property type="protein sequence ID" value="KKL66805.1"/>
    <property type="molecule type" value="Genomic_DNA"/>
</dbReference>
<evidence type="ECO:0000256" key="2">
    <source>
        <dbReference type="ARBA" id="ARBA00022771"/>
    </source>
</evidence>
<sequence length="35" mass="3776">MNNVTTAFGNDWICPRCGQSNSGGVSQCKKCGKKR</sequence>
<proteinExistence type="predicted"/>
<keyword evidence="1" id="KW-0479">Metal-binding</keyword>